<protein>
    <submittedName>
        <fullName evidence="2">Uncharacterized protein</fullName>
    </submittedName>
</protein>
<evidence type="ECO:0000256" key="1">
    <source>
        <dbReference type="SAM" id="MobiDB-lite"/>
    </source>
</evidence>
<evidence type="ECO:0000313" key="3">
    <source>
        <dbReference type="Proteomes" id="UP001156614"/>
    </source>
</evidence>
<dbReference type="Proteomes" id="UP001156614">
    <property type="component" value="Unassembled WGS sequence"/>
</dbReference>
<accession>A0AAV5NI63</accession>
<comment type="caution">
    <text evidence="2">The sequence shown here is derived from an EMBL/GenBank/DDBJ whole genome shotgun (WGS) entry which is preliminary data.</text>
</comment>
<keyword evidence="3" id="KW-1185">Reference proteome</keyword>
<name>A0AAV5NI63_9PROT</name>
<organism evidence="2 3">
    <name type="scientific">Gluconobacter cerinus</name>
    <dbReference type="NCBI Taxonomy" id="38307"/>
    <lineage>
        <taxon>Bacteria</taxon>
        <taxon>Pseudomonadati</taxon>
        <taxon>Pseudomonadota</taxon>
        <taxon>Alphaproteobacteria</taxon>
        <taxon>Acetobacterales</taxon>
        <taxon>Acetobacteraceae</taxon>
        <taxon>Gluconobacter</taxon>
    </lineage>
</organism>
<gene>
    <name evidence="2" type="ORF">GCM10007867_28820</name>
</gene>
<feature type="region of interest" description="Disordered" evidence="1">
    <location>
        <begin position="1"/>
        <end position="23"/>
    </location>
</feature>
<dbReference type="EMBL" id="BSNU01000007">
    <property type="protein sequence ID" value="GLQ64036.1"/>
    <property type="molecule type" value="Genomic_DNA"/>
</dbReference>
<reference evidence="3" key="1">
    <citation type="journal article" date="2019" name="Int. J. Syst. Evol. Microbiol.">
        <title>The Global Catalogue of Microorganisms (GCM) 10K type strain sequencing project: providing services to taxonomists for standard genome sequencing and annotation.</title>
        <authorList>
            <consortium name="The Broad Institute Genomics Platform"/>
            <consortium name="The Broad Institute Genome Sequencing Center for Infectious Disease"/>
            <person name="Wu L."/>
            <person name="Ma J."/>
        </authorList>
    </citation>
    <scope>NUCLEOTIDE SEQUENCE [LARGE SCALE GENOMIC DNA]</scope>
    <source>
        <strain evidence="3">NBRC 3267</strain>
    </source>
</reference>
<evidence type="ECO:0000313" key="2">
    <source>
        <dbReference type="EMBL" id="GLQ64036.1"/>
    </source>
</evidence>
<proteinExistence type="predicted"/>
<sequence length="403" mass="46063">MISAQTLRRTHMTDPFFESSPHSEWNACVGSQGSEEAYVDGYIEAAITLVSAVVDNNHPESLDTLAMPILFNGRHALELSLKFVIARLSEIKAIADRPKTDHDIFAYWKHLHDASVGDKTIQSVIGALRPFVDSLSAIDNDGQQLRYAKTLDGKVSLESIATIDLLLVKENLLVLRKILARLRERVEEYVHERYTETFTQECSRKDLLDIMGILGEYATWTDKSFTERKNEARERFRLSGRQLSKAIDKIKSSRELSALIGIEKNLAHLSDNKMEIILQKWGEFSSSQRKKLEGDLFECPDLNQFEDYYKKRKDLNDFISSSLTLDEFSDLCALYYLGRDLKFGEQYDTVLHYTKSQFAIQTYGSHINYLISKCNLLECVIDGVERAGRPSLANKLREIIVEK</sequence>
<dbReference type="AlphaFoldDB" id="A0AAV5NI63"/>